<dbReference type="EMBL" id="QVQZ01000046">
    <property type="protein sequence ID" value="RFU52257.1"/>
    <property type="molecule type" value="Genomic_DNA"/>
</dbReference>
<reference evidence="4" key="3">
    <citation type="submission" date="2018-08" db="EMBL/GenBank/DDBJ databases">
        <title>Streptococcus chenjunshii sp. nov., isolated from stools sample of the Tibetan antelope in the Qinghai-Tibet plateau, China.</title>
        <authorList>
            <person name="Tian Z."/>
        </authorList>
    </citation>
    <scope>NUCLEOTIDE SEQUENCE [LARGE SCALE GENOMIC DNA]</scope>
    <source>
        <strain evidence="4">Z15</strain>
    </source>
</reference>
<dbReference type="KEGG" id="schj:DDV21_010885"/>
<evidence type="ECO:0000313" key="1">
    <source>
        <dbReference type="EMBL" id="AXQ79529.1"/>
    </source>
</evidence>
<accession>A0A372KJ09</accession>
<organism evidence="3 5">
    <name type="scientific">Streptococcus chenjunshii</name>
    <dbReference type="NCBI Taxonomy" id="2173853"/>
    <lineage>
        <taxon>Bacteria</taxon>
        <taxon>Bacillati</taxon>
        <taxon>Bacillota</taxon>
        <taxon>Bacilli</taxon>
        <taxon>Lactobacillales</taxon>
        <taxon>Streptococcaceae</taxon>
        <taxon>Streptococcus</taxon>
    </lineage>
</organism>
<evidence type="ECO:0000313" key="3">
    <source>
        <dbReference type="EMBL" id="RFU52257.1"/>
    </source>
</evidence>
<sequence length="349" mass="40494">MKKPETLISLFALCLLAIGGYMGYQWYQEQQTAALEEKYGQYAVYSGTYTISDYAFIKSGKGVALQWVSENPEEDALIEQYRDQNNSVAYTAEVKNSLSEVVTSGERYIVRQNMKLLNSDLKQEKDEYWTLSVYDTSDGTLHKKTYDLYELLSEYKDDYTLSDNMEVEIIEGEEVLTISLYHLSSGNQPIQKYIDLSTGDIHDFVPGTPFRQLNVWIYDYISITSLRSSLNNQHLEFYPPFMMFSDDGAPKASVTKTWLVAGESPDVLKIMKKQDSYFYLLFDDEEVKVGTDVLKQFYPEGANLFERVTIPSNYSKDGQEHTVNSYEEFMRYYKTRNERLEERYGTKDD</sequence>
<proteinExistence type="predicted"/>
<dbReference type="Proteomes" id="UP000264056">
    <property type="component" value="Unassembled WGS sequence"/>
</dbReference>
<dbReference type="EMBL" id="QVQY01000045">
    <property type="protein sequence ID" value="RFU50105.1"/>
    <property type="molecule type" value="Genomic_DNA"/>
</dbReference>
<evidence type="ECO:0000313" key="4">
    <source>
        <dbReference type="Proteomes" id="UP000246115"/>
    </source>
</evidence>
<gene>
    <name evidence="1" type="ORF">DDV21_010885</name>
    <name evidence="2" type="ORF">DDV22_10390</name>
    <name evidence="3" type="ORF">DDV23_10615</name>
</gene>
<evidence type="ECO:0000313" key="5">
    <source>
        <dbReference type="Proteomes" id="UP000262901"/>
    </source>
</evidence>
<protein>
    <submittedName>
        <fullName evidence="3">Uncharacterized protein</fullName>
    </submittedName>
</protein>
<keyword evidence="6" id="KW-1185">Reference proteome</keyword>
<reference evidence="1" key="4">
    <citation type="journal article" date="2019" name="Int. J. Syst. Evol. Microbiol.">
        <title>Streptococcus chenjunshii sp. nov. isolated from feces of Tibetan antelopes.</title>
        <authorList>
            <person name="Tian Z."/>
            <person name="Lu S."/>
            <person name="Jin D."/>
            <person name="Yang J."/>
            <person name="Pu J."/>
            <person name="Lai X.H."/>
            <person name="Bai X.N."/>
            <person name="Wu X.M."/>
            <person name="Li J."/>
            <person name="Wang S."/>
            <person name="Xu J."/>
        </authorList>
    </citation>
    <scope>NUCLEOTIDE SEQUENCE</scope>
    <source>
        <strain evidence="1">Z15</strain>
    </source>
</reference>
<dbReference type="RefSeq" id="WP_116879076.1">
    <property type="nucleotide sequence ID" value="NZ_CP031733.1"/>
</dbReference>
<dbReference type="OrthoDB" id="2228633at2"/>
<reference evidence="2 6" key="1">
    <citation type="submission" date="2018-08" db="EMBL/GenBank/DDBJ databases">
        <title>Draft genome of Streptococcus sp .nov. Z2.</title>
        <authorList>
            <person name="Tian Z."/>
        </authorList>
    </citation>
    <scope>NUCLEOTIDE SEQUENCE [LARGE SCALE GENOMIC DNA]</scope>
    <source>
        <strain evidence="2 6">Z2</strain>
    </source>
</reference>
<evidence type="ECO:0000313" key="2">
    <source>
        <dbReference type="EMBL" id="RFU50105.1"/>
    </source>
</evidence>
<name>A0A372KJ09_9STRE</name>
<dbReference type="AlphaFoldDB" id="A0A372KJ09"/>
<dbReference type="Proteomes" id="UP000246115">
    <property type="component" value="Chromosome"/>
</dbReference>
<reference evidence="3 5" key="2">
    <citation type="submission" date="2018-08" db="EMBL/GenBank/DDBJ databases">
        <title>Draft genome of Streptococcus sp. nov. Z1.</title>
        <authorList>
            <person name="Tian Z."/>
        </authorList>
    </citation>
    <scope>NUCLEOTIDE SEQUENCE [LARGE SCALE GENOMIC DNA]</scope>
    <source>
        <strain evidence="3">Z1</strain>
        <strain evidence="5">Z1(2018)</strain>
    </source>
</reference>
<evidence type="ECO:0000313" key="6">
    <source>
        <dbReference type="Proteomes" id="UP000264056"/>
    </source>
</evidence>
<accession>A0A346NET4</accession>
<dbReference type="Proteomes" id="UP000262901">
    <property type="component" value="Unassembled WGS sequence"/>
</dbReference>
<dbReference type="EMBL" id="CP031733">
    <property type="protein sequence ID" value="AXQ79529.1"/>
    <property type="molecule type" value="Genomic_DNA"/>
</dbReference>